<dbReference type="InterPro" id="IPR003593">
    <property type="entry name" value="AAA+_ATPase"/>
</dbReference>
<dbReference type="KEGG" id="ful:C4N20_11685"/>
<evidence type="ECO:0000256" key="3">
    <source>
        <dbReference type="ARBA" id="ARBA00023015"/>
    </source>
</evidence>
<evidence type="ECO:0000256" key="1">
    <source>
        <dbReference type="ARBA" id="ARBA00022741"/>
    </source>
</evidence>
<dbReference type="InterPro" id="IPR011006">
    <property type="entry name" value="CheY-like_superfamily"/>
</dbReference>
<dbReference type="AlphaFoldDB" id="A0AAX2J8W9"/>
<dbReference type="GeneID" id="78455476"/>
<keyword evidence="2" id="KW-0067">ATP-binding</keyword>
<dbReference type="InterPro" id="IPR058031">
    <property type="entry name" value="AAA_lid_NorR"/>
</dbReference>
<dbReference type="EMBL" id="LS483487">
    <property type="protein sequence ID" value="SQJ00604.1"/>
    <property type="molecule type" value="Genomic_DNA"/>
</dbReference>
<dbReference type="PROSITE" id="PS00688">
    <property type="entry name" value="SIGMA54_INTERACT_3"/>
    <property type="match status" value="1"/>
</dbReference>
<dbReference type="PROSITE" id="PS50110">
    <property type="entry name" value="RESPONSE_REGULATORY"/>
    <property type="match status" value="1"/>
</dbReference>
<dbReference type="SMART" id="SM00382">
    <property type="entry name" value="AAA"/>
    <property type="match status" value="1"/>
</dbReference>
<sequence length="457" mass="52631">MLADYKILIVDDEADYREMFSLILEEKGYCIYLAACIAEAREIIKNHKIDMVVTDLIMKNETGIELLHWIKKYDAEIGVIIVTAYGTVETAVQAIQNGAYNYFIKSNDPGTLLLDIERFLQLKQLKLENSLLKNQTKEMSLLESNNADMQNILDICKRVAKSNISVLILGESGVGKEVIARYIHEKSERNTFPFVPVNCQEYSEGVLESELFGHEKGSFTGAIKQKIGKFEEASHGTLFLDEIADVSMNTQVKLLRVLEDKKIERVGGDKKMDVNIRLISATNKNIYEAVKSGILREDFLYRINGIVICVPPLRERPEDIESFIHFFVKKFEMELKKKIEYIDEETMNFLKNYHYPGNIRELKNIIERLIVLAEGSAIHFKNAKRYLQHTEEDAVSHSDENLRDAREQFEIEFIRSKIKDCKGNLSKAAAALDISKRQLNNKILEYNLREWIQSLKD</sequence>
<dbReference type="Gene3D" id="1.10.10.60">
    <property type="entry name" value="Homeodomain-like"/>
    <property type="match status" value="1"/>
</dbReference>
<dbReference type="InterPro" id="IPR025662">
    <property type="entry name" value="Sigma_54_int_dom_ATP-bd_1"/>
</dbReference>
<dbReference type="CDD" id="cd00009">
    <property type="entry name" value="AAA"/>
    <property type="match status" value="1"/>
</dbReference>
<dbReference type="GO" id="GO:0005524">
    <property type="term" value="F:ATP binding"/>
    <property type="evidence" value="ECO:0007669"/>
    <property type="project" value="UniProtKB-KW"/>
</dbReference>
<dbReference type="Pfam" id="PF02954">
    <property type="entry name" value="HTH_8"/>
    <property type="match status" value="1"/>
</dbReference>
<feature type="domain" description="Response regulatory" evidence="7">
    <location>
        <begin position="6"/>
        <end position="120"/>
    </location>
</feature>
<dbReference type="Gene3D" id="1.10.8.60">
    <property type="match status" value="1"/>
</dbReference>
<feature type="domain" description="Sigma-54 factor interaction" evidence="6">
    <location>
        <begin position="142"/>
        <end position="371"/>
    </location>
</feature>
<dbReference type="RefSeq" id="WP_005976549.1">
    <property type="nucleotide sequence ID" value="NZ_CABKNW010000001.1"/>
</dbReference>
<evidence type="ECO:0000259" key="6">
    <source>
        <dbReference type="PROSITE" id="PS50045"/>
    </source>
</evidence>
<dbReference type="InterPro" id="IPR009057">
    <property type="entry name" value="Homeodomain-like_sf"/>
</dbReference>
<dbReference type="SMART" id="SM00448">
    <property type="entry name" value="REC"/>
    <property type="match status" value="1"/>
</dbReference>
<evidence type="ECO:0000256" key="4">
    <source>
        <dbReference type="ARBA" id="ARBA00023163"/>
    </source>
</evidence>
<organism evidence="8 9">
    <name type="scientific">Fusobacterium ulcerans</name>
    <dbReference type="NCBI Taxonomy" id="861"/>
    <lineage>
        <taxon>Bacteria</taxon>
        <taxon>Fusobacteriati</taxon>
        <taxon>Fusobacteriota</taxon>
        <taxon>Fusobacteriia</taxon>
        <taxon>Fusobacteriales</taxon>
        <taxon>Fusobacteriaceae</taxon>
        <taxon>Fusobacterium</taxon>
    </lineage>
</organism>
<dbReference type="PANTHER" id="PTHR32071">
    <property type="entry name" value="TRANSCRIPTIONAL REGULATORY PROTEIN"/>
    <property type="match status" value="1"/>
</dbReference>
<evidence type="ECO:0000313" key="9">
    <source>
        <dbReference type="Proteomes" id="UP000249008"/>
    </source>
</evidence>
<keyword evidence="1" id="KW-0547">Nucleotide-binding</keyword>
<dbReference type="PROSITE" id="PS50045">
    <property type="entry name" value="SIGMA54_INTERACT_4"/>
    <property type="match status" value="1"/>
</dbReference>
<reference evidence="8 9" key="1">
    <citation type="submission" date="2018-06" db="EMBL/GenBank/DDBJ databases">
        <authorList>
            <consortium name="Pathogen Informatics"/>
            <person name="Doyle S."/>
        </authorList>
    </citation>
    <scope>NUCLEOTIDE SEQUENCE [LARGE SCALE GENOMIC DNA]</scope>
    <source>
        <strain evidence="8 9">NCTC12112</strain>
    </source>
</reference>
<dbReference type="InterPro" id="IPR027417">
    <property type="entry name" value="P-loop_NTPase"/>
</dbReference>
<protein>
    <submittedName>
        <fullName evidence="8">Transcriptional regulatory protein ZraR</fullName>
    </submittedName>
</protein>
<gene>
    <name evidence="8" type="primary">zraR_5</name>
    <name evidence="8" type="ORF">NCTC12112_00898</name>
</gene>
<keyword evidence="3" id="KW-0805">Transcription regulation</keyword>
<dbReference type="GO" id="GO:0000160">
    <property type="term" value="P:phosphorelay signal transduction system"/>
    <property type="evidence" value="ECO:0007669"/>
    <property type="project" value="InterPro"/>
</dbReference>
<dbReference type="InterPro" id="IPR002197">
    <property type="entry name" value="HTH_Fis"/>
</dbReference>
<dbReference type="Proteomes" id="UP000249008">
    <property type="component" value="Chromosome 1"/>
</dbReference>
<name>A0AAX2J8W9_9FUSO</name>
<dbReference type="GO" id="GO:0043565">
    <property type="term" value="F:sequence-specific DNA binding"/>
    <property type="evidence" value="ECO:0007669"/>
    <property type="project" value="InterPro"/>
</dbReference>
<dbReference type="InterPro" id="IPR001789">
    <property type="entry name" value="Sig_transdc_resp-reg_receiver"/>
</dbReference>
<dbReference type="Gene3D" id="3.40.50.300">
    <property type="entry name" value="P-loop containing nucleotide triphosphate hydrolases"/>
    <property type="match status" value="1"/>
</dbReference>
<dbReference type="Pfam" id="PF25601">
    <property type="entry name" value="AAA_lid_14"/>
    <property type="match status" value="1"/>
</dbReference>
<dbReference type="InterPro" id="IPR025944">
    <property type="entry name" value="Sigma_54_int_dom_CS"/>
</dbReference>
<evidence type="ECO:0000256" key="5">
    <source>
        <dbReference type="PROSITE-ProRule" id="PRU00169"/>
    </source>
</evidence>
<feature type="modified residue" description="4-aspartylphosphate" evidence="5">
    <location>
        <position position="55"/>
    </location>
</feature>
<evidence type="ECO:0000313" key="8">
    <source>
        <dbReference type="EMBL" id="SQJ00604.1"/>
    </source>
</evidence>
<keyword evidence="4" id="KW-0804">Transcription</keyword>
<dbReference type="InterPro" id="IPR002078">
    <property type="entry name" value="Sigma_54_int"/>
</dbReference>
<dbReference type="Pfam" id="PF00072">
    <property type="entry name" value="Response_reg"/>
    <property type="match status" value="1"/>
</dbReference>
<keyword evidence="5" id="KW-0597">Phosphoprotein</keyword>
<dbReference type="Gene3D" id="3.40.50.2300">
    <property type="match status" value="1"/>
</dbReference>
<dbReference type="GO" id="GO:0006355">
    <property type="term" value="P:regulation of DNA-templated transcription"/>
    <property type="evidence" value="ECO:0007669"/>
    <property type="project" value="InterPro"/>
</dbReference>
<dbReference type="Pfam" id="PF00158">
    <property type="entry name" value="Sigma54_activat"/>
    <property type="match status" value="1"/>
</dbReference>
<evidence type="ECO:0000256" key="2">
    <source>
        <dbReference type="ARBA" id="ARBA00022840"/>
    </source>
</evidence>
<proteinExistence type="predicted"/>
<evidence type="ECO:0000259" key="7">
    <source>
        <dbReference type="PROSITE" id="PS50110"/>
    </source>
</evidence>
<dbReference type="SUPFAM" id="SSF52172">
    <property type="entry name" value="CheY-like"/>
    <property type="match status" value="1"/>
</dbReference>
<dbReference type="PROSITE" id="PS00675">
    <property type="entry name" value="SIGMA54_INTERACT_1"/>
    <property type="match status" value="1"/>
</dbReference>
<dbReference type="FunFam" id="3.40.50.300:FF:000006">
    <property type="entry name" value="DNA-binding transcriptional regulator NtrC"/>
    <property type="match status" value="1"/>
</dbReference>
<accession>A0AAX2J8W9</accession>
<dbReference type="SUPFAM" id="SSF52540">
    <property type="entry name" value="P-loop containing nucleoside triphosphate hydrolases"/>
    <property type="match status" value="1"/>
</dbReference>
<dbReference type="PRINTS" id="PR01590">
    <property type="entry name" value="HTHFIS"/>
</dbReference>
<dbReference type="SUPFAM" id="SSF46689">
    <property type="entry name" value="Homeodomain-like"/>
    <property type="match status" value="1"/>
</dbReference>